<comment type="caution">
    <text evidence="3">The sequence shown here is derived from an EMBL/GenBank/DDBJ whole genome shotgun (WGS) entry which is preliminary data.</text>
</comment>
<dbReference type="Proteomes" id="UP000681594">
    <property type="component" value="Unassembled WGS sequence"/>
</dbReference>
<gene>
    <name evidence="3" type="primary">arfB</name>
    <name evidence="3" type="ORF">J8J14_15520</name>
</gene>
<dbReference type="PROSITE" id="PS00745">
    <property type="entry name" value="RF_PROK_I"/>
    <property type="match status" value="1"/>
</dbReference>
<protein>
    <submittedName>
        <fullName evidence="3">Aminoacyl-tRNA hydrolase</fullName>
        <ecNumber evidence="3">3.1.1.29</ecNumber>
    </submittedName>
</protein>
<evidence type="ECO:0000313" key="3">
    <source>
        <dbReference type="EMBL" id="MBP0446182.1"/>
    </source>
</evidence>
<dbReference type="SUPFAM" id="SSF110916">
    <property type="entry name" value="Peptidyl-tRNA hydrolase domain-like"/>
    <property type="match status" value="1"/>
</dbReference>
<keyword evidence="3" id="KW-0378">Hydrolase</keyword>
<dbReference type="PANTHER" id="PTHR47814:SF1">
    <property type="entry name" value="PEPTIDYL-TRNA HYDROLASE ARFB"/>
    <property type="match status" value="1"/>
</dbReference>
<feature type="domain" description="Prokaryotic-type class I peptide chain release factors" evidence="2">
    <location>
        <begin position="38"/>
        <end position="54"/>
    </location>
</feature>
<dbReference type="Pfam" id="PF00472">
    <property type="entry name" value="RF-1"/>
    <property type="match status" value="1"/>
</dbReference>
<evidence type="ECO:0000256" key="1">
    <source>
        <dbReference type="SAM" id="MobiDB-lite"/>
    </source>
</evidence>
<reference evidence="3 4" key="1">
    <citation type="submission" date="2021-03" db="EMBL/GenBank/DDBJ databases">
        <authorList>
            <person name="So Y."/>
        </authorList>
    </citation>
    <scope>NUCLEOTIDE SEQUENCE [LARGE SCALE GENOMIC DNA]</scope>
    <source>
        <strain evidence="3 4">SSH11</strain>
    </source>
</reference>
<dbReference type="PANTHER" id="PTHR47814">
    <property type="entry name" value="PEPTIDYL-TRNA HYDROLASE ARFB"/>
    <property type="match status" value="1"/>
</dbReference>
<dbReference type="EC" id="3.1.1.29" evidence="3"/>
<name>A0ABS4AGM9_9PROT</name>
<keyword evidence="4" id="KW-1185">Reference proteome</keyword>
<accession>A0ABS4AGM9</accession>
<organism evidence="3 4">
    <name type="scientific">Pararoseomonas baculiformis</name>
    <dbReference type="NCBI Taxonomy" id="2820812"/>
    <lineage>
        <taxon>Bacteria</taxon>
        <taxon>Pseudomonadati</taxon>
        <taxon>Pseudomonadota</taxon>
        <taxon>Alphaproteobacteria</taxon>
        <taxon>Acetobacterales</taxon>
        <taxon>Acetobacteraceae</taxon>
        <taxon>Pararoseomonas</taxon>
    </lineage>
</organism>
<dbReference type="NCBIfam" id="NF006718">
    <property type="entry name" value="PRK09256.1"/>
    <property type="match status" value="1"/>
</dbReference>
<dbReference type="InterPro" id="IPR000352">
    <property type="entry name" value="Pep_chain_release_fac_I"/>
</dbReference>
<evidence type="ECO:0000313" key="4">
    <source>
        <dbReference type="Proteomes" id="UP000681594"/>
    </source>
</evidence>
<dbReference type="GO" id="GO:0004045">
    <property type="term" value="F:peptidyl-tRNA hydrolase activity"/>
    <property type="evidence" value="ECO:0007669"/>
    <property type="project" value="UniProtKB-EC"/>
</dbReference>
<evidence type="ECO:0000259" key="2">
    <source>
        <dbReference type="PROSITE" id="PS00745"/>
    </source>
</evidence>
<feature type="region of interest" description="Disordered" evidence="1">
    <location>
        <begin position="115"/>
        <end position="157"/>
    </location>
</feature>
<sequence>MTRSRRPIAPRTCIEVEPLQVSRRLTIPADAMEESFIAASGPGGQNVNKVATAVQLRLDTARVPEMPERVLARLRELAGRRMTEDGVLILTSREHRTQDRNREAARARLLALLQEAAAPPPPVRRPTRPTRASKERRLTAKGVRSGVKQGRARVRDD</sequence>
<dbReference type="Gene3D" id="3.30.160.20">
    <property type="match status" value="1"/>
</dbReference>
<dbReference type="EMBL" id="JAGIZB010000014">
    <property type="protein sequence ID" value="MBP0446182.1"/>
    <property type="molecule type" value="Genomic_DNA"/>
</dbReference>
<proteinExistence type="predicted"/>